<dbReference type="GO" id="GO:0043005">
    <property type="term" value="C:neuron projection"/>
    <property type="evidence" value="ECO:0007669"/>
    <property type="project" value="UniProtKB-SubCell"/>
</dbReference>
<dbReference type="InterPro" id="IPR004087">
    <property type="entry name" value="KH_dom"/>
</dbReference>
<evidence type="ECO:0000256" key="3">
    <source>
        <dbReference type="ARBA" id="ARBA00004487"/>
    </source>
</evidence>
<dbReference type="GO" id="GO:0051028">
    <property type="term" value="P:mRNA transport"/>
    <property type="evidence" value="ECO:0007669"/>
    <property type="project" value="TreeGrafter"/>
</dbReference>
<protein>
    <submittedName>
        <fullName evidence="19">Synaptic functional regulator FMR1 isoform X8</fullName>
    </submittedName>
</protein>
<dbReference type="CDD" id="cd20402">
    <property type="entry name" value="Tudor_Agenet_FMRP-like_rpt1"/>
    <property type="match status" value="1"/>
</dbReference>
<sequence length="600" mass="67198">MEDLTVEVCGENGAYYKAFVTDVFDDEVLVTFENDWQPESKFPFAQVRLPPKDGSKTEFQENQEIEVFSRSNDQEAWGWWKALIKMSKGGFQVVEYLGWDYTYTEIVASERLRAKNPNPPIDKNTFHKIEIEVPEELREFAKMDNAHKEFQKAIGAAVCRYVPERGVLLAISRHENIHRHSSMLQEMHFRNLSQKVLLLKRTEEAARQLESTKLQTIGGYTDEFNVREDLMGLAIGAHGANIQQARKVDGITNIELEENSCTFKIYGETHEAVKKARSMLEYSEESIQVPRVLVGKVIGKNGRIIQEIVDKSGVVRVKIEGDNEPQPTIPREEGQVPFVFVGTVESIANAKVLLEYHLAHLKEVEQLRQEKLEIDQQLRSMHGSTTGPMPSFPPTRRGMVAGPEEGISGRGGRGGQSRGRGSRGRAPTRHNAGLRRDTLDGSEDRVRDLPPRGGHQGGAGNSGYMSGRQGRPPTQRRDRRDERRRTTDDEDTVLDSQDVSSIDRESVSSVEGGPKGIRRRRLRRSRQRSSTPTSASQTGSNAGPCDQSTMNSKEGTPANDVSMSNNSSQGPKGQREHRSRPPRMQQSNKPKEALVNGTSG</sequence>
<dbReference type="GO" id="GO:0048170">
    <property type="term" value="P:positive regulation of long-term neuronal synaptic plasticity"/>
    <property type="evidence" value="ECO:0007669"/>
    <property type="project" value="TreeGrafter"/>
</dbReference>
<evidence type="ECO:0000256" key="9">
    <source>
        <dbReference type="ARBA" id="ARBA00022884"/>
    </source>
</evidence>
<dbReference type="FunFam" id="3.30.1370.10:FF:000004">
    <property type="entry name" value="Fragile X mental retardation 1, isoform CRA_e"/>
    <property type="match status" value="1"/>
</dbReference>
<keyword evidence="12" id="KW-0966">Cell projection</keyword>
<evidence type="ECO:0000256" key="8">
    <source>
        <dbReference type="ARBA" id="ARBA00022845"/>
    </source>
</evidence>
<feature type="compositionally biased region" description="Basic and acidic residues" evidence="16">
    <location>
        <begin position="475"/>
        <end position="487"/>
    </location>
</feature>
<dbReference type="GO" id="GO:0045182">
    <property type="term" value="F:translation regulator activity"/>
    <property type="evidence" value="ECO:0007669"/>
    <property type="project" value="TreeGrafter"/>
</dbReference>
<feature type="compositionally biased region" description="Gly residues" evidence="16">
    <location>
        <begin position="408"/>
        <end position="418"/>
    </location>
</feature>
<dbReference type="InterPro" id="IPR040472">
    <property type="entry name" value="FMRP_KH0"/>
</dbReference>
<evidence type="ECO:0000256" key="10">
    <source>
        <dbReference type="ARBA" id="ARBA00022902"/>
    </source>
</evidence>
<dbReference type="GO" id="GO:0005634">
    <property type="term" value="C:nucleus"/>
    <property type="evidence" value="ECO:0007669"/>
    <property type="project" value="TreeGrafter"/>
</dbReference>
<keyword evidence="8" id="KW-0810">Translation regulation</keyword>
<dbReference type="PANTHER" id="PTHR10603">
    <property type="entry name" value="FRAGILE X MENTAL RETARDATION SYNDROME-RELATED PROTEIN"/>
    <property type="match status" value="1"/>
</dbReference>
<dbReference type="Pfam" id="PF18336">
    <property type="entry name" value="Tudor_FRX1"/>
    <property type="match status" value="1"/>
</dbReference>
<dbReference type="PANTHER" id="PTHR10603:SF7">
    <property type="entry name" value="FRAGILE X MESSENGER RIBONUCLEOPROTEIN 1 HOMOLOG"/>
    <property type="match status" value="1"/>
</dbReference>
<dbReference type="InterPro" id="IPR022034">
    <property type="entry name" value="FMR1-like_C_core"/>
</dbReference>
<accession>A0A6J1RDA1</accession>
<dbReference type="Pfam" id="PF12235">
    <property type="entry name" value="FXMRP1_C_core"/>
    <property type="match status" value="1"/>
</dbReference>
<dbReference type="Pfam" id="PF00013">
    <property type="entry name" value="KH_1"/>
    <property type="match status" value="2"/>
</dbReference>
<keyword evidence="13" id="KW-0687">Ribonucleoprotein</keyword>
<dbReference type="Gene3D" id="3.30.1370.10">
    <property type="entry name" value="K Homology domain, type 1"/>
    <property type="match status" value="2"/>
</dbReference>
<keyword evidence="18" id="KW-1185">Reference proteome</keyword>
<feature type="compositionally biased region" description="Polar residues" evidence="16">
    <location>
        <begin position="531"/>
        <end position="571"/>
    </location>
</feature>
<dbReference type="GO" id="GO:0045727">
    <property type="term" value="P:positive regulation of translation"/>
    <property type="evidence" value="ECO:0007669"/>
    <property type="project" value="TreeGrafter"/>
</dbReference>
<evidence type="ECO:0000256" key="16">
    <source>
        <dbReference type="SAM" id="MobiDB-lite"/>
    </source>
</evidence>
<keyword evidence="6" id="KW-0678">Repressor</keyword>
<dbReference type="Proteomes" id="UP000504618">
    <property type="component" value="Unplaced"/>
</dbReference>
<evidence type="ECO:0000256" key="1">
    <source>
        <dbReference type="ARBA" id="ARBA00004210"/>
    </source>
</evidence>
<reference evidence="19" key="1">
    <citation type="submission" date="2025-08" db="UniProtKB">
        <authorList>
            <consortium name="RefSeq"/>
        </authorList>
    </citation>
    <scope>IDENTIFICATION</scope>
    <source>
        <tissue evidence="19">Whole body</tissue>
    </source>
</reference>
<dbReference type="GO" id="GO:0043204">
    <property type="term" value="C:perikaryon"/>
    <property type="evidence" value="ECO:0007669"/>
    <property type="project" value="UniProtKB-SubCell"/>
</dbReference>
<evidence type="ECO:0000256" key="12">
    <source>
        <dbReference type="ARBA" id="ARBA00023273"/>
    </source>
</evidence>
<feature type="compositionally biased region" description="Basic and acidic residues" evidence="16">
    <location>
        <begin position="434"/>
        <end position="450"/>
    </location>
</feature>
<evidence type="ECO:0000256" key="6">
    <source>
        <dbReference type="ARBA" id="ARBA00022491"/>
    </source>
</evidence>
<dbReference type="Gene3D" id="2.30.30.140">
    <property type="match status" value="2"/>
</dbReference>
<evidence type="ECO:0000259" key="17">
    <source>
        <dbReference type="PROSITE" id="PS51641"/>
    </source>
</evidence>
<name>A0A6J1RDA1_9HYME</name>
<evidence type="ECO:0000256" key="2">
    <source>
        <dbReference type="ARBA" id="ARBA00004484"/>
    </source>
</evidence>
<dbReference type="GO" id="GO:0010494">
    <property type="term" value="C:cytoplasmic stress granule"/>
    <property type="evidence" value="ECO:0007669"/>
    <property type="project" value="UniProtKB-SubCell"/>
</dbReference>
<organism evidence="18 19">
    <name type="scientific">Temnothorax curvispinosus</name>
    <dbReference type="NCBI Taxonomy" id="300111"/>
    <lineage>
        <taxon>Eukaryota</taxon>
        <taxon>Metazoa</taxon>
        <taxon>Ecdysozoa</taxon>
        <taxon>Arthropoda</taxon>
        <taxon>Hexapoda</taxon>
        <taxon>Insecta</taxon>
        <taxon>Pterygota</taxon>
        <taxon>Neoptera</taxon>
        <taxon>Endopterygota</taxon>
        <taxon>Hymenoptera</taxon>
        <taxon>Apocrita</taxon>
        <taxon>Aculeata</taxon>
        <taxon>Formicoidea</taxon>
        <taxon>Formicidae</taxon>
        <taxon>Myrmicinae</taxon>
        <taxon>Temnothorax</taxon>
    </lineage>
</organism>
<dbReference type="GO" id="GO:0043488">
    <property type="term" value="P:regulation of mRNA stability"/>
    <property type="evidence" value="ECO:0007669"/>
    <property type="project" value="TreeGrafter"/>
</dbReference>
<evidence type="ECO:0000256" key="13">
    <source>
        <dbReference type="ARBA" id="ARBA00023274"/>
    </source>
</evidence>
<dbReference type="CDD" id="cd22427">
    <property type="entry name" value="KH_I_FMR1_FXR_rpt3"/>
    <property type="match status" value="1"/>
</dbReference>
<dbReference type="RefSeq" id="XP_024892228.1">
    <property type="nucleotide sequence ID" value="XM_025036460.1"/>
</dbReference>
<dbReference type="PROSITE" id="PS50084">
    <property type="entry name" value="KH_TYPE_1"/>
    <property type="match status" value="2"/>
</dbReference>
<dbReference type="AlphaFoldDB" id="A0A6J1RDA1"/>
<evidence type="ECO:0000313" key="19">
    <source>
        <dbReference type="RefSeq" id="XP_024892228.1"/>
    </source>
</evidence>
<gene>
    <name evidence="19" type="primary">LOC112467722</name>
</gene>
<evidence type="ECO:0000256" key="4">
    <source>
        <dbReference type="ARBA" id="ARBA00006633"/>
    </source>
</evidence>
<evidence type="ECO:0000256" key="15">
    <source>
        <dbReference type="PROSITE-ProRule" id="PRU00117"/>
    </source>
</evidence>
<feature type="compositionally biased region" description="Basic residues" evidence="16">
    <location>
        <begin position="516"/>
        <end position="527"/>
    </location>
</feature>
<comment type="similarity">
    <text evidence="4">Belongs to the FMR1 family.</text>
</comment>
<proteinExistence type="inferred from homology"/>
<dbReference type="SMART" id="SM00322">
    <property type="entry name" value="KH"/>
    <property type="match status" value="2"/>
</dbReference>
<evidence type="ECO:0000313" key="18">
    <source>
        <dbReference type="Proteomes" id="UP000504618"/>
    </source>
</evidence>
<comment type="subcellular location">
    <subcellularLocation>
        <location evidence="3">Cell projection</location>
        <location evidence="3">Neuron projection</location>
    </subcellularLocation>
    <subcellularLocation>
        <location evidence="1">Cytoplasm</location>
        <location evidence="1">Stress granule</location>
    </subcellularLocation>
    <subcellularLocation>
        <location evidence="2">Perikaryon</location>
    </subcellularLocation>
    <subcellularLocation>
        <location evidence="14">Synapse</location>
    </subcellularLocation>
</comment>
<dbReference type="FunFam" id="2.30.30.140:FF:000002">
    <property type="entry name" value="Fragile X mental retardation 1, isoform CRA_e"/>
    <property type="match status" value="1"/>
</dbReference>
<keyword evidence="5" id="KW-0963">Cytoplasm</keyword>
<dbReference type="GO" id="GO:0098793">
    <property type="term" value="C:presynapse"/>
    <property type="evidence" value="ECO:0007669"/>
    <property type="project" value="GOC"/>
</dbReference>
<evidence type="ECO:0000256" key="11">
    <source>
        <dbReference type="ARBA" id="ARBA00023018"/>
    </source>
</evidence>
<dbReference type="CTD" id="2332"/>
<evidence type="ECO:0000256" key="7">
    <source>
        <dbReference type="ARBA" id="ARBA00022737"/>
    </source>
</evidence>
<dbReference type="Pfam" id="PF17904">
    <property type="entry name" value="KH_9"/>
    <property type="match status" value="1"/>
</dbReference>
<evidence type="ECO:0000256" key="14">
    <source>
        <dbReference type="ARBA" id="ARBA00034103"/>
    </source>
</evidence>
<dbReference type="GO" id="GO:0099577">
    <property type="term" value="P:regulation of translation at presynapse, modulating synaptic transmission"/>
    <property type="evidence" value="ECO:0007669"/>
    <property type="project" value="TreeGrafter"/>
</dbReference>
<dbReference type="InterPro" id="IPR004088">
    <property type="entry name" value="KH_dom_type_1"/>
</dbReference>
<dbReference type="InterPro" id="IPR040148">
    <property type="entry name" value="FMR1"/>
</dbReference>
<dbReference type="InterPro" id="IPR036612">
    <property type="entry name" value="KH_dom_type_1_sf"/>
</dbReference>
<dbReference type="CDD" id="cd22425">
    <property type="entry name" value="KH_I_FMR1_FXR_rpt1"/>
    <property type="match status" value="1"/>
</dbReference>
<dbReference type="GO" id="GO:0007399">
    <property type="term" value="P:nervous system development"/>
    <property type="evidence" value="ECO:0007669"/>
    <property type="project" value="UniProtKB-KW"/>
</dbReference>
<dbReference type="GO" id="GO:1990904">
    <property type="term" value="C:ribonucleoprotein complex"/>
    <property type="evidence" value="ECO:0007669"/>
    <property type="project" value="UniProtKB-KW"/>
</dbReference>
<dbReference type="GeneID" id="112467722"/>
<feature type="domain" description="Agenet-like" evidence="17">
    <location>
        <begin position="63"/>
        <end position="115"/>
    </location>
</feature>
<dbReference type="FunFam" id="3.30.1370.10:FF:000054">
    <property type="entry name" value="Fragile X mental retardation protein 1"/>
    <property type="match status" value="1"/>
</dbReference>
<dbReference type="GO" id="GO:0048513">
    <property type="term" value="P:animal organ development"/>
    <property type="evidence" value="ECO:0007669"/>
    <property type="project" value="TreeGrafter"/>
</dbReference>
<feature type="region of interest" description="Disordered" evidence="16">
    <location>
        <begin position="380"/>
        <end position="600"/>
    </location>
</feature>
<keyword evidence="11" id="KW-0770">Synapse</keyword>
<feature type="domain" description="Agenet-like" evidence="17">
    <location>
        <begin position="4"/>
        <end position="50"/>
    </location>
</feature>
<keyword evidence="10" id="KW-0524">Neurogenesis</keyword>
<dbReference type="InterPro" id="IPR041560">
    <property type="entry name" value="Tudor_FRM1"/>
</dbReference>
<evidence type="ECO:0000256" key="5">
    <source>
        <dbReference type="ARBA" id="ARBA00022490"/>
    </source>
</evidence>
<keyword evidence="7" id="KW-0677">Repeat</keyword>
<keyword evidence="9 15" id="KW-0694">RNA-binding</keyword>
<dbReference type="GO" id="GO:0003730">
    <property type="term" value="F:mRNA 3'-UTR binding"/>
    <property type="evidence" value="ECO:0007669"/>
    <property type="project" value="TreeGrafter"/>
</dbReference>
<dbReference type="SUPFAM" id="SSF54791">
    <property type="entry name" value="Eukaryotic type KH-domain (KH-domain type I)"/>
    <property type="match status" value="2"/>
</dbReference>
<dbReference type="PROSITE" id="PS51641">
    <property type="entry name" value="AGENET_LIKE"/>
    <property type="match status" value="2"/>
</dbReference>